<sequence>MTKSSEISLEEAAEAVKLNKIHDEKYFSDLDKMSMCELFCMGIEYKVNFKPTEVKQLCVKLARHLCKLNPANPSELSNYCNYMHYWLFEQIGKIYTIQSARIGDVPFFDKLMEAWNDVNRTKLSNKCKLENIKGVNLNELKNRTYSYIYFKNLGNIKN</sequence>
<dbReference type="Pfam" id="PF05795">
    <property type="entry name" value="Plasmodium_Vir"/>
    <property type="match status" value="1"/>
</dbReference>
<protein>
    <recommendedName>
        <fullName evidence="3">CYIR protein</fullName>
    </recommendedName>
</protein>
<reference evidence="1 2" key="1">
    <citation type="journal article" date="2012" name="Nat. Genet.">
        <title>Plasmodium cynomolgi genome sequences provide insight into Plasmodium vivax and the monkey malaria clade.</title>
        <authorList>
            <person name="Tachibana S."/>
            <person name="Sullivan S.A."/>
            <person name="Kawai S."/>
            <person name="Nakamura S."/>
            <person name="Kim H.R."/>
            <person name="Goto N."/>
            <person name="Arisue N."/>
            <person name="Palacpac N.M.Q."/>
            <person name="Honma H."/>
            <person name="Yagi M."/>
            <person name="Tougan T."/>
            <person name="Katakai Y."/>
            <person name="Kaneko O."/>
            <person name="Mita T."/>
            <person name="Kita K."/>
            <person name="Yasutomi Y."/>
            <person name="Sutton P.L."/>
            <person name="Shakhbatyan R."/>
            <person name="Horii T."/>
            <person name="Yasunaga T."/>
            <person name="Barnwell J.W."/>
            <person name="Escalante A.A."/>
            <person name="Carlton J.M."/>
            <person name="Tanabe K."/>
        </authorList>
    </citation>
    <scope>NUCLEOTIDE SEQUENCE [LARGE SCALE GENOMIC DNA]</scope>
    <source>
        <strain evidence="1 2">B</strain>
    </source>
</reference>
<gene>
    <name evidence="1" type="ORF">PCYB_003460</name>
</gene>
<dbReference type="OrthoDB" id="389260at2759"/>
<evidence type="ECO:0008006" key="3">
    <source>
        <dbReference type="Google" id="ProtNLM"/>
    </source>
</evidence>
<feature type="non-terminal residue" evidence="1">
    <location>
        <position position="158"/>
    </location>
</feature>
<evidence type="ECO:0000313" key="1">
    <source>
        <dbReference type="EMBL" id="GAB69597.1"/>
    </source>
</evidence>
<organism evidence="1 2">
    <name type="scientific">Plasmodium cynomolgi (strain B)</name>
    <dbReference type="NCBI Taxonomy" id="1120755"/>
    <lineage>
        <taxon>Eukaryota</taxon>
        <taxon>Sar</taxon>
        <taxon>Alveolata</taxon>
        <taxon>Apicomplexa</taxon>
        <taxon>Aconoidasida</taxon>
        <taxon>Haemosporida</taxon>
        <taxon>Plasmodiidae</taxon>
        <taxon>Plasmodium</taxon>
        <taxon>Plasmodium (Plasmodium)</taxon>
    </lineage>
</organism>
<dbReference type="RefSeq" id="XP_004227815.1">
    <property type="nucleotide sequence ID" value="XM_004227767.1"/>
</dbReference>
<dbReference type="Proteomes" id="UP000006319">
    <property type="component" value="Unassembled WGS sequence"/>
</dbReference>
<accession>K6VJL3</accession>
<dbReference type="VEuPathDB" id="PlasmoDB:PCYB_003460"/>
<name>K6VJL3_PLACD</name>
<dbReference type="GeneID" id="14696139"/>
<dbReference type="EMBL" id="DF157406">
    <property type="protein sequence ID" value="GAB69597.1"/>
    <property type="molecule type" value="Genomic_DNA"/>
</dbReference>
<evidence type="ECO:0000313" key="2">
    <source>
        <dbReference type="Proteomes" id="UP000006319"/>
    </source>
</evidence>
<dbReference type="PhylomeDB" id="K6VJL3"/>
<dbReference type="KEGG" id="pcy:PCYB_003460"/>
<keyword evidence="2" id="KW-1185">Reference proteome</keyword>
<dbReference type="InterPro" id="IPR008780">
    <property type="entry name" value="Plasmodium_Vir"/>
</dbReference>
<dbReference type="AlphaFoldDB" id="K6VJL3"/>
<proteinExistence type="predicted"/>